<reference evidence="3 4" key="1">
    <citation type="journal article" date="2013" name="Genome Announc.">
        <title>Draft Genome Sequence of the Cellulolytic, Mesophilic, Anaerobic Bacterium Clostridium termitidis Strain CT1112 (DSM 5398).</title>
        <authorList>
            <person name="Lal S."/>
            <person name="Ramachandran U."/>
            <person name="Zhang X."/>
            <person name="Munir R."/>
            <person name="Sparling R."/>
            <person name="Levin D.B."/>
        </authorList>
    </citation>
    <scope>NUCLEOTIDE SEQUENCE [LARGE SCALE GENOMIC DNA]</scope>
    <source>
        <strain evidence="3 4">CT1112</strain>
    </source>
</reference>
<feature type="domain" description="TcaA protein NTF2-like" evidence="2">
    <location>
        <begin position="627"/>
        <end position="740"/>
    </location>
</feature>
<dbReference type="PANTHER" id="PTHR37841">
    <property type="entry name" value="GLR2918 PROTEIN"/>
    <property type="match status" value="1"/>
</dbReference>
<evidence type="ECO:0000313" key="4">
    <source>
        <dbReference type="Proteomes" id="UP000014155"/>
    </source>
</evidence>
<dbReference type="InterPro" id="IPR032774">
    <property type="entry name" value="WG_beta_rep"/>
</dbReference>
<dbReference type="Gene3D" id="3.90.640.20">
    <property type="entry name" value="Heat-shock cognate protein, ATPase"/>
    <property type="match status" value="1"/>
</dbReference>
<dbReference type="PATRIC" id="fig|1195236.3.peg.206"/>
<dbReference type="Pfam" id="PF14903">
    <property type="entry name" value="WG_beta_rep"/>
    <property type="match status" value="4"/>
</dbReference>
<dbReference type="eggNOG" id="COG5263">
    <property type="taxonomic scope" value="Bacteria"/>
</dbReference>
<organism evidence="3 4">
    <name type="scientific">Ruminiclostridium cellobioparum subsp. termitidis CT1112</name>
    <dbReference type="NCBI Taxonomy" id="1195236"/>
    <lineage>
        <taxon>Bacteria</taxon>
        <taxon>Bacillati</taxon>
        <taxon>Bacillota</taxon>
        <taxon>Clostridia</taxon>
        <taxon>Eubacteriales</taxon>
        <taxon>Oscillospiraceae</taxon>
        <taxon>Ruminiclostridium</taxon>
    </lineage>
</organism>
<dbReference type="AlphaFoldDB" id="S0FUS7"/>
<name>S0FUS7_RUMCE</name>
<dbReference type="PANTHER" id="PTHR37841:SF1">
    <property type="entry name" value="DUF3298 DOMAIN-CONTAINING PROTEIN"/>
    <property type="match status" value="1"/>
</dbReference>
<dbReference type="Pfam" id="PF22819">
    <property type="entry name" value="TcaA_5th"/>
    <property type="match status" value="1"/>
</dbReference>
<dbReference type="InterPro" id="IPR054528">
    <property type="entry name" value="TcaA_5th"/>
</dbReference>
<evidence type="ECO:0000313" key="3">
    <source>
        <dbReference type="EMBL" id="EMS74066.1"/>
    </source>
</evidence>
<accession>S0FUS7</accession>
<dbReference type="InterPro" id="IPR021729">
    <property type="entry name" value="DUF3298"/>
</dbReference>
<dbReference type="InterPro" id="IPR037126">
    <property type="entry name" value="PdaC/RsiV-like_sf"/>
</dbReference>
<evidence type="ECO:0000259" key="1">
    <source>
        <dbReference type="Pfam" id="PF11738"/>
    </source>
</evidence>
<dbReference type="Pfam" id="PF11738">
    <property type="entry name" value="DUF3298"/>
    <property type="match status" value="1"/>
</dbReference>
<gene>
    <name evidence="3" type="ORF">CTER_4176</name>
</gene>
<protein>
    <submittedName>
        <fullName evidence="3">Uncharacterized protein</fullName>
    </submittedName>
</protein>
<comment type="caution">
    <text evidence="3">The sequence shown here is derived from an EMBL/GenBank/DDBJ whole genome shotgun (WGS) entry which is preliminary data.</text>
</comment>
<dbReference type="RefSeq" id="WP_004622991.1">
    <property type="nucleotide sequence ID" value="NZ_AORV01000007.1"/>
</dbReference>
<evidence type="ECO:0000259" key="2">
    <source>
        <dbReference type="Pfam" id="PF22819"/>
    </source>
</evidence>
<dbReference type="Proteomes" id="UP000014155">
    <property type="component" value="Unassembled WGS sequence"/>
</dbReference>
<dbReference type="EMBL" id="AORV01000007">
    <property type="protein sequence ID" value="EMS74066.1"/>
    <property type="molecule type" value="Genomic_DNA"/>
</dbReference>
<dbReference type="STRING" id="1195236.CTER_4176"/>
<keyword evidence="4" id="KW-1185">Reference proteome</keyword>
<dbReference type="eggNOG" id="COG4640">
    <property type="taxonomic scope" value="Bacteria"/>
</dbReference>
<sequence>MKSRIITFALIAILCFTYLGVFADDRGVDLYPASTETVSGEKWGYIDQTGAFAIQPGYNFAREFNDSGIAIVGNGDNEFDICKVYFINKSGKVISGPFSSFLPDFENGIAVLNTMDSGSTVVDSSGRVLFTSEYKIHDYQDGLLSFSDENMKYGFMDLTGKVVIPAKFLNAEDFNDGRAVVETGEDKFSVIDKSGKVLEVLKCYNDYESSEGFTSFYDEKSKLYGYKNYSGDVVIEPAFYSAGRFTRGYAVVSVESQEICDTYGLIDTKGKYILKPEYSGITYLGSDMFAASRNLSAPYSDYYYPKALFNIKGEQLSDFKFYRINQFEGDHAVACDNTSTFFIDKKGNMVDTLPNLPGIGDIKYMGGILQAKLDGGLAYLKENGAILWQKDRIIPLNGRIKANVVSFRRDYHTYIEYPEITGLEDPAVQESINKKLKAEFIGEYENTPASSNDEYPEDISYDFSVSLNKNLLIIEKTGYWYPIGAAHGLPSMEYFHIDIKTGTFYQLKDLFKAGSKYADELTSLVDNQIALNTKISSTFPDDGMTYFEEKPEVTEDHDFVLGSDSLKIYYFPYAIASYVAGFPEFEIPYGQIGSIIDTSGAFWNSFDKTIIDNKPKLFRNIDSSIVSQIESLMGSYEQNIISAINSNTFSTVEHCLLKGSNLYNSQKKLVSNLSSKNTKEKLNKYEIYAVEKGDASNTYRVYVIEEVAVKYSGEDFVNNKYSWCYTVEPDEDSKYKLSDIVKW</sequence>
<proteinExistence type="predicted"/>
<dbReference type="eggNOG" id="COG5513">
    <property type="taxonomic scope" value="Bacteria"/>
</dbReference>
<feature type="domain" description="DUF3298" evidence="1">
    <location>
        <begin position="508"/>
        <end position="589"/>
    </location>
</feature>
<dbReference type="Gene3D" id="3.30.565.40">
    <property type="entry name" value="Fervidobacterium nodosum Rt17-B1 like"/>
    <property type="match status" value="1"/>
</dbReference>